<sequence length="83" mass="8987">MRLGVARATLVALWFHPAVLSPTRPRFLEEAEAKESDADGRNVAELLWPAAAREGPVLATAAMASISSSAPYRRDKEARALLD</sequence>
<reference evidence="1" key="1">
    <citation type="submission" date="2015-06" db="UniProtKB">
        <authorList>
            <consortium name="EnsemblPlants"/>
        </authorList>
    </citation>
    <scope>IDENTIFICATION</scope>
</reference>
<proteinExistence type="predicted"/>
<accession>R7W4U9</accession>
<organism evidence="1">
    <name type="scientific">Aegilops tauschii</name>
    <name type="common">Tausch's goatgrass</name>
    <name type="synonym">Aegilops squarrosa</name>
    <dbReference type="NCBI Taxonomy" id="37682"/>
    <lineage>
        <taxon>Eukaryota</taxon>
        <taxon>Viridiplantae</taxon>
        <taxon>Streptophyta</taxon>
        <taxon>Embryophyta</taxon>
        <taxon>Tracheophyta</taxon>
        <taxon>Spermatophyta</taxon>
        <taxon>Magnoliopsida</taxon>
        <taxon>Liliopsida</taxon>
        <taxon>Poales</taxon>
        <taxon>Poaceae</taxon>
        <taxon>BOP clade</taxon>
        <taxon>Pooideae</taxon>
        <taxon>Triticodae</taxon>
        <taxon>Triticeae</taxon>
        <taxon>Triticinae</taxon>
        <taxon>Aegilops</taxon>
    </lineage>
</organism>
<protein>
    <submittedName>
        <fullName evidence="1">Uncharacterized protein</fullName>
    </submittedName>
</protein>
<name>R7W4U9_AEGTA</name>
<evidence type="ECO:0000313" key="1">
    <source>
        <dbReference type="EnsemblPlants" id="EMT15471"/>
    </source>
</evidence>
<dbReference type="EnsemblPlants" id="EMT15471">
    <property type="protein sequence ID" value="EMT15471"/>
    <property type="gene ID" value="F775_32860"/>
</dbReference>
<dbReference type="AlphaFoldDB" id="R7W4U9"/>